<dbReference type="Pfam" id="PF13193">
    <property type="entry name" value="AMP-binding_C"/>
    <property type="match status" value="1"/>
</dbReference>
<dbReference type="PROSITE" id="PS00455">
    <property type="entry name" value="AMP_BINDING"/>
    <property type="match status" value="1"/>
</dbReference>
<proteinExistence type="inferred from homology"/>
<dbReference type="InterPro" id="IPR025110">
    <property type="entry name" value="AMP-bd_C"/>
</dbReference>
<feature type="domain" description="AMP-dependent synthetase/ligase" evidence="3">
    <location>
        <begin position="12"/>
        <end position="391"/>
    </location>
</feature>
<dbReference type="Gene3D" id="2.30.38.10">
    <property type="entry name" value="Luciferase, Domain 3"/>
    <property type="match status" value="1"/>
</dbReference>
<evidence type="ECO:0000256" key="2">
    <source>
        <dbReference type="ARBA" id="ARBA00022598"/>
    </source>
</evidence>
<reference evidence="5 6" key="1">
    <citation type="journal article" date="2012" name="J. Bacteriol.">
        <title>Genome of Bacillus macauensis ZFHKF-1, a Long-Chain-Forming Bacterium.</title>
        <authorList>
            <person name="Cai L."/>
            <person name="Zhang T."/>
        </authorList>
    </citation>
    <scope>NUCLEOTIDE SEQUENCE [LARGE SCALE GENOMIC DNA]</scope>
    <source>
        <strain evidence="5 6">ZFHKF-1</strain>
    </source>
</reference>
<dbReference type="SUPFAM" id="SSF56801">
    <property type="entry name" value="Acetyl-CoA synthetase-like"/>
    <property type="match status" value="1"/>
</dbReference>
<dbReference type="EMBL" id="AKKV01000026">
    <property type="protein sequence ID" value="EIT85201.1"/>
    <property type="molecule type" value="Genomic_DNA"/>
</dbReference>
<dbReference type="PANTHER" id="PTHR43201:SF5">
    <property type="entry name" value="MEDIUM-CHAIN ACYL-COA LIGASE ACSF2, MITOCHONDRIAL"/>
    <property type="match status" value="1"/>
</dbReference>
<dbReference type="Pfam" id="PF00501">
    <property type="entry name" value="AMP-binding"/>
    <property type="match status" value="1"/>
</dbReference>
<dbReference type="eggNOG" id="COG0318">
    <property type="taxonomic scope" value="Bacteria"/>
</dbReference>
<protein>
    <submittedName>
        <fullName evidence="5">AMP-binding domain protein</fullName>
    </submittedName>
</protein>
<dbReference type="OrthoDB" id="9803968at2"/>
<comment type="caution">
    <text evidence="5">The sequence shown here is derived from an EMBL/GenBank/DDBJ whole genome shotgun (WGS) entry which is preliminary data.</text>
</comment>
<feature type="domain" description="AMP-binding enzyme C-terminal" evidence="4">
    <location>
        <begin position="442"/>
        <end position="517"/>
    </location>
</feature>
<gene>
    <name evidence="5" type="ORF">A374_10675</name>
</gene>
<accession>I8J0D1</accession>
<dbReference type="CDD" id="cd05917">
    <property type="entry name" value="FACL_like_2"/>
    <property type="match status" value="1"/>
</dbReference>
<evidence type="ECO:0000313" key="6">
    <source>
        <dbReference type="Proteomes" id="UP000004080"/>
    </source>
</evidence>
<organism evidence="5 6">
    <name type="scientific">Fictibacillus macauensis ZFHKF-1</name>
    <dbReference type="NCBI Taxonomy" id="1196324"/>
    <lineage>
        <taxon>Bacteria</taxon>
        <taxon>Bacillati</taxon>
        <taxon>Bacillota</taxon>
        <taxon>Bacilli</taxon>
        <taxon>Bacillales</taxon>
        <taxon>Fictibacillaceae</taxon>
        <taxon>Fictibacillus</taxon>
    </lineage>
</organism>
<dbReference type="InterPro" id="IPR020845">
    <property type="entry name" value="AMP-binding_CS"/>
</dbReference>
<dbReference type="RefSeq" id="WP_007202219.1">
    <property type="nucleotide sequence ID" value="NZ_AKKV01000026.1"/>
</dbReference>
<evidence type="ECO:0000256" key="1">
    <source>
        <dbReference type="ARBA" id="ARBA00006432"/>
    </source>
</evidence>
<dbReference type="Gene3D" id="3.30.300.30">
    <property type="match status" value="1"/>
</dbReference>
<evidence type="ECO:0000313" key="5">
    <source>
        <dbReference type="EMBL" id="EIT85201.1"/>
    </source>
</evidence>
<dbReference type="FunFam" id="3.30.300.30:FF:000008">
    <property type="entry name" value="2,3-dihydroxybenzoate-AMP ligase"/>
    <property type="match status" value="1"/>
</dbReference>
<dbReference type="GO" id="GO:0031956">
    <property type="term" value="F:medium-chain fatty acid-CoA ligase activity"/>
    <property type="evidence" value="ECO:0007669"/>
    <property type="project" value="TreeGrafter"/>
</dbReference>
<dbReference type="AlphaFoldDB" id="I8J0D1"/>
<dbReference type="Gene3D" id="3.40.50.980">
    <property type="match status" value="2"/>
</dbReference>
<dbReference type="Proteomes" id="UP000004080">
    <property type="component" value="Unassembled WGS sequence"/>
</dbReference>
<dbReference type="InterPro" id="IPR045851">
    <property type="entry name" value="AMP-bd_C_sf"/>
</dbReference>
<dbReference type="FunFam" id="3.40.50.12780:FF:000003">
    <property type="entry name" value="Long-chain-fatty-acid--CoA ligase FadD"/>
    <property type="match status" value="1"/>
</dbReference>
<dbReference type="PATRIC" id="fig|1196324.3.peg.2183"/>
<sequence>MERPITIGARLKEQVDAYGHKEAVVYSKENIRYTYEAFYKATEAVAKGLLAAGIQKGDHIAVWATNVPEWVLLQFGSARIGAVLVTVNTSYQQAELEYLLKQSDTKMLFLIDGYRDASYVEMAQEVMRKKEQFPLLESFVHIGPQSPQNMMSWDHLLLNGANITDETLYTIEQSLDPDDVINMQYTSGTTGFPKGVMLTHNNVLGNAERLAEAMKLTAEDSLCIPVPFFHCFGCVIGTLTAMTAGATMVPIVQFNPRDVLQTVEKEKCTALHGVPTMFIAELNDEQFSQFDLSSLRTGVMAGSTCPIEVMKKVINAMGMSEITIAYGQTETSPVFTQTRPEDPIEKRVKTVGKKHPGVEIKVVDPVTNEEVAIGQPGELCTRGYHVMKGYYKMPDATMAAIDQEGWLHTGDLAVMDEDGYVTITGRLKDMIIRGGENIYPREVEEFLYSHPAILDVQVIGVPDEKYGEKVAASIRLKEGKQVSAEEIITYCTGQIAKFKIPEYIFFVKEYPMTASGKIQKYKLREEARQLISRTKGIMS</sequence>
<name>I8J0D1_9BACL</name>
<evidence type="ECO:0000259" key="3">
    <source>
        <dbReference type="Pfam" id="PF00501"/>
    </source>
</evidence>
<evidence type="ECO:0000259" key="4">
    <source>
        <dbReference type="Pfam" id="PF13193"/>
    </source>
</evidence>
<dbReference type="InterPro" id="IPR000873">
    <property type="entry name" value="AMP-dep_synth/lig_dom"/>
</dbReference>
<dbReference type="STRING" id="1196324.A374_10675"/>
<dbReference type="PANTHER" id="PTHR43201">
    <property type="entry name" value="ACYL-COA SYNTHETASE"/>
    <property type="match status" value="1"/>
</dbReference>
<keyword evidence="2" id="KW-0436">Ligase</keyword>
<comment type="similarity">
    <text evidence="1">Belongs to the ATP-dependent AMP-binding enzyme family.</text>
</comment>
<keyword evidence="6" id="KW-1185">Reference proteome</keyword>
<dbReference type="GO" id="GO:0006631">
    <property type="term" value="P:fatty acid metabolic process"/>
    <property type="evidence" value="ECO:0007669"/>
    <property type="project" value="TreeGrafter"/>
</dbReference>